<dbReference type="FunCoup" id="A0A200QN25">
    <property type="interactions" value="2245"/>
</dbReference>
<dbReference type="Gene3D" id="1.50.40.10">
    <property type="entry name" value="Mitochondrial carrier domain"/>
    <property type="match status" value="2"/>
</dbReference>
<evidence type="ECO:0000256" key="4">
    <source>
        <dbReference type="ARBA" id="ARBA00022692"/>
    </source>
</evidence>
<dbReference type="OrthoDB" id="44467at2759"/>
<evidence type="ECO:0000256" key="5">
    <source>
        <dbReference type="ARBA" id="ARBA00022737"/>
    </source>
</evidence>
<keyword evidence="12" id="KW-1185">Reference proteome</keyword>
<dbReference type="InParanoid" id="A0A200QN25"/>
<dbReference type="PANTHER" id="PTHR45667">
    <property type="entry name" value="S-ADENOSYLMETHIONINE MITOCHONDRIAL CARRIER PROTEIN"/>
    <property type="match status" value="1"/>
</dbReference>
<name>A0A200QN25_MACCD</name>
<evidence type="ECO:0000256" key="3">
    <source>
        <dbReference type="ARBA" id="ARBA00022448"/>
    </source>
</evidence>
<feature type="repeat" description="Solcar" evidence="8">
    <location>
        <begin position="83"/>
        <end position="171"/>
    </location>
</feature>
<evidence type="ECO:0000256" key="7">
    <source>
        <dbReference type="ARBA" id="ARBA00023136"/>
    </source>
</evidence>
<evidence type="ECO:0000256" key="10">
    <source>
        <dbReference type="SAM" id="MobiDB-lite"/>
    </source>
</evidence>
<reference evidence="11 12" key="1">
    <citation type="journal article" date="2017" name="Mol. Plant">
        <title>The Genome of Medicinal Plant Macleaya cordata Provides New Insights into Benzylisoquinoline Alkaloids Metabolism.</title>
        <authorList>
            <person name="Liu X."/>
            <person name="Liu Y."/>
            <person name="Huang P."/>
            <person name="Ma Y."/>
            <person name="Qing Z."/>
            <person name="Tang Q."/>
            <person name="Cao H."/>
            <person name="Cheng P."/>
            <person name="Zheng Y."/>
            <person name="Yuan Z."/>
            <person name="Zhou Y."/>
            <person name="Liu J."/>
            <person name="Tang Z."/>
            <person name="Zhuo Y."/>
            <person name="Zhang Y."/>
            <person name="Yu L."/>
            <person name="Huang J."/>
            <person name="Yang P."/>
            <person name="Peng Q."/>
            <person name="Zhang J."/>
            <person name="Jiang W."/>
            <person name="Zhang Z."/>
            <person name="Lin K."/>
            <person name="Ro D.K."/>
            <person name="Chen X."/>
            <person name="Xiong X."/>
            <person name="Shang Y."/>
            <person name="Huang S."/>
            <person name="Zeng J."/>
        </authorList>
    </citation>
    <scope>NUCLEOTIDE SEQUENCE [LARGE SCALE GENOMIC DNA]</scope>
    <source>
        <strain evidence="12">cv. BLH2017</strain>
        <tissue evidence="11">Root</tissue>
    </source>
</reference>
<organism evidence="11 12">
    <name type="scientific">Macleaya cordata</name>
    <name type="common">Five-seeded plume-poppy</name>
    <name type="synonym">Bocconia cordata</name>
    <dbReference type="NCBI Taxonomy" id="56857"/>
    <lineage>
        <taxon>Eukaryota</taxon>
        <taxon>Viridiplantae</taxon>
        <taxon>Streptophyta</taxon>
        <taxon>Embryophyta</taxon>
        <taxon>Tracheophyta</taxon>
        <taxon>Spermatophyta</taxon>
        <taxon>Magnoliopsida</taxon>
        <taxon>Ranunculales</taxon>
        <taxon>Papaveraceae</taxon>
        <taxon>Papaveroideae</taxon>
        <taxon>Macleaya</taxon>
    </lineage>
</organism>
<accession>A0A200QN25</accession>
<protein>
    <submittedName>
        <fullName evidence="11">Mitochondrial substrate/solute carrier</fullName>
    </submittedName>
</protein>
<dbReference type="EMBL" id="MVGT01001495">
    <property type="protein sequence ID" value="OVA11876.1"/>
    <property type="molecule type" value="Genomic_DNA"/>
</dbReference>
<dbReference type="GO" id="GO:0016020">
    <property type="term" value="C:membrane"/>
    <property type="evidence" value="ECO:0007669"/>
    <property type="project" value="UniProtKB-SubCell"/>
</dbReference>
<evidence type="ECO:0000256" key="1">
    <source>
        <dbReference type="ARBA" id="ARBA00004141"/>
    </source>
</evidence>
<keyword evidence="3 9" id="KW-0813">Transport</keyword>
<keyword evidence="6" id="KW-1133">Transmembrane helix</keyword>
<dbReference type="SUPFAM" id="SSF103506">
    <property type="entry name" value="Mitochondrial carrier"/>
    <property type="match status" value="1"/>
</dbReference>
<gene>
    <name evidence="11" type="ORF">BVC80_741g5</name>
</gene>
<dbReference type="AlphaFoldDB" id="A0A200QN25"/>
<comment type="subcellular location">
    <subcellularLocation>
        <location evidence="1">Membrane</location>
        <topology evidence="1">Multi-pass membrane protein</topology>
    </subcellularLocation>
</comment>
<evidence type="ECO:0000313" key="11">
    <source>
        <dbReference type="EMBL" id="OVA11876.1"/>
    </source>
</evidence>
<keyword evidence="4 8" id="KW-0812">Transmembrane</keyword>
<feature type="region of interest" description="Disordered" evidence="10">
    <location>
        <begin position="1"/>
        <end position="20"/>
    </location>
</feature>
<evidence type="ECO:0000256" key="2">
    <source>
        <dbReference type="ARBA" id="ARBA00006375"/>
    </source>
</evidence>
<evidence type="ECO:0000256" key="6">
    <source>
        <dbReference type="ARBA" id="ARBA00022989"/>
    </source>
</evidence>
<proteinExistence type="inferred from homology"/>
<evidence type="ECO:0000256" key="9">
    <source>
        <dbReference type="RuleBase" id="RU000488"/>
    </source>
</evidence>
<keyword evidence="7 8" id="KW-0472">Membrane</keyword>
<evidence type="ECO:0000256" key="8">
    <source>
        <dbReference type="PROSITE-ProRule" id="PRU00282"/>
    </source>
</evidence>
<dbReference type="PROSITE" id="PS50920">
    <property type="entry name" value="SOLCAR"/>
    <property type="match status" value="1"/>
</dbReference>
<comment type="similarity">
    <text evidence="2 9">Belongs to the mitochondrial carrier (TC 2.A.29) family.</text>
</comment>
<dbReference type="STRING" id="56857.A0A200QN25"/>
<dbReference type="InterPro" id="IPR018108">
    <property type="entry name" value="MCP_transmembrane"/>
</dbReference>
<dbReference type="OMA" id="VMTSPFE"/>
<dbReference type="Proteomes" id="UP000195402">
    <property type="component" value="Unassembled WGS sequence"/>
</dbReference>
<comment type="caution">
    <text evidence="11">The sequence shown here is derived from an EMBL/GenBank/DDBJ whole genome shotgun (WGS) entry which is preliminary data.</text>
</comment>
<evidence type="ECO:0000313" key="12">
    <source>
        <dbReference type="Proteomes" id="UP000195402"/>
    </source>
</evidence>
<dbReference type="InterPro" id="IPR023395">
    <property type="entry name" value="MCP_dom_sf"/>
</dbReference>
<keyword evidence="5" id="KW-0677">Repeat</keyword>
<sequence length="455" mass="48917">MTRRKAVEPPPPEKSGFSSGGAPNQLLVILGPVLTQFGRCGLPNGFHGPFGKPTLSGPSGPFGKPTLFGPSDLIVLTMEELLKNHLFATHAIAAAGSVTLGTALTHPLDTLKTLIQVGTDPSKKLVVAQVLDRVRSLSGNLGLYSGFGWSTLGRISGLGARFGVYELLTAFYKDGREENYVYVSEALLAGIAAGSFEAFTSTPFELLKARAQVTSASCLPKSTSIATKQTATPAIARLLRGYTPDKKAWDLTVGLLSTLSSKHPNMVGALKEYPWMMTGSGKPPLAYEVKSSRDIISLEGWGGLWRSLRSGIVRDGIFGGVFFSTWQFLHIAMLDWKAIEMNPPPRSIEEIGPVSPLAASLAAGFSGSIAAASSHCFDTATSRSQCTVLPKYISMESKLMRWKKKGYWIEKVSGIHPSYRNVLFRGIGLRMARSGFASFAIVGSYFLAVDHLVPR</sequence>
<dbReference type="Pfam" id="PF00153">
    <property type="entry name" value="Mito_carr"/>
    <property type="match status" value="1"/>
</dbReference>